<feature type="domain" description="YrdC-like" evidence="8">
    <location>
        <begin position="1"/>
        <end position="108"/>
    </location>
</feature>
<protein>
    <recommendedName>
        <fullName evidence="4">Threonylcarbamoyl-AMP synthase</fullName>
        <ecNumber evidence="3">2.7.7.87</ecNumber>
    </recommendedName>
</protein>
<dbReference type="InterPro" id="IPR050156">
    <property type="entry name" value="TC-AMP_synthase_SUA5"/>
</dbReference>
<evidence type="ECO:0000256" key="4">
    <source>
        <dbReference type="ARBA" id="ARBA00015492"/>
    </source>
</evidence>
<gene>
    <name evidence="9" type="ORF">T459_14832</name>
</gene>
<dbReference type="Gene3D" id="3.90.870.10">
    <property type="entry name" value="DHBP synthase"/>
    <property type="match status" value="1"/>
</dbReference>
<dbReference type="GO" id="GO:0005737">
    <property type="term" value="C:cytoplasm"/>
    <property type="evidence" value="ECO:0000318"/>
    <property type="project" value="GO_Central"/>
</dbReference>
<proteinExistence type="inferred from homology"/>
<dbReference type="SUPFAM" id="SSF55821">
    <property type="entry name" value="YrdC/RibB"/>
    <property type="match status" value="1"/>
</dbReference>
<evidence type="ECO:0000256" key="3">
    <source>
        <dbReference type="ARBA" id="ARBA00012584"/>
    </source>
</evidence>
<comment type="caution">
    <text evidence="9">The sequence shown here is derived from an EMBL/GenBank/DDBJ whole genome shotgun (WGS) entry which is preliminary data.</text>
</comment>
<dbReference type="EC" id="2.7.7.87" evidence="3"/>
<keyword evidence="5" id="KW-0963">Cytoplasm</keyword>
<accession>A0A2G2ZII0</accession>
<evidence type="ECO:0000256" key="2">
    <source>
        <dbReference type="ARBA" id="ARBA00007663"/>
    </source>
</evidence>
<comment type="similarity">
    <text evidence="2">Belongs to the SUA5 family.</text>
</comment>
<dbReference type="PANTHER" id="PTHR17490:SF10">
    <property type="entry name" value="THREONYLCARBAMOYL-AMP SYNTHASE"/>
    <property type="match status" value="1"/>
</dbReference>
<evidence type="ECO:0000256" key="7">
    <source>
        <dbReference type="ARBA" id="ARBA00048366"/>
    </source>
</evidence>
<keyword evidence="10" id="KW-1185">Reference proteome</keyword>
<dbReference type="Pfam" id="PF01300">
    <property type="entry name" value="Sua5_yciO_yrdC"/>
    <property type="match status" value="1"/>
</dbReference>
<dbReference type="InterPro" id="IPR057670">
    <property type="entry name" value="SH3_retrovirus"/>
</dbReference>
<dbReference type="STRING" id="4072.A0A2G2ZII0"/>
<dbReference type="Gramene" id="PHT81817">
    <property type="protein sequence ID" value="PHT81817"/>
    <property type="gene ID" value="T459_14832"/>
</dbReference>
<reference evidence="9 10" key="1">
    <citation type="journal article" date="2014" name="Nat. Genet.">
        <title>Genome sequence of the hot pepper provides insights into the evolution of pungency in Capsicum species.</title>
        <authorList>
            <person name="Kim S."/>
            <person name="Park M."/>
            <person name="Yeom S.I."/>
            <person name="Kim Y.M."/>
            <person name="Lee J.M."/>
            <person name="Lee H.A."/>
            <person name="Seo E."/>
            <person name="Choi J."/>
            <person name="Cheong K."/>
            <person name="Kim K.T."/>
            <person name="Jung K."/>
            <person name="Lee G.W."/>
            <person name="Oh S.K."/>
            <person name="Bae C."/>
            <person name="Kim S.B."/>
            <person name="Lee H.Y."/>
            <person name="Kim S.Y."/>
            <person name="Kim M.S."/>
            <person name="Kang B.C."/>
            <person name="Jo Y.D."/>
            <person name="Yang H.B."/>
            <person name="Jeong H.J."/>
            <person name="Kang W.H."/>
            <person name="Kwon J.K."/>
            <person name="Shin C."/>
            <person name="Lim J.Y."/>
            <person name="Park J.H."/>
            <person name="Huh J.H."/>
            <person name="Kim J.S."/>
            <person name="Kim B.D."/>
            <person name="Cohen O."/>
            <person name="Paran I."/>
            <person name="Suh M.C."/>
            <person name="Lee S.B."/>
            <person name="Kim Y.K."/>
            <person name="Shin Y."/>
            <person name="Noh S.J."/>
            <person name="Park J."/>
            <person name="Seo Y.S."/>
            <person name="Kwon S.Y."/>
            <person name="Kim H.A."/>
            <person name="Park J.M."/>
            <person name="Kim H.J."/>
            <person name="Choi S.B."/>
            <person name="Bosland P.W."/>
            <person name="Reeves G."/>
            <person name="Jo S.H."/>
            <person name="Lee B.W."/>
            <person name="Cho H.T."/>
            <person name="Choi H.S."/>
            <person name="Lee M.S."/>
            <person name="Yu Y."/>
            <person name="Do Choi Y."/>
            <person name="Park B.S."/>
            <person name="van Deynze A."/>
            <person name="Ashrafi H."/>
            <person name="Hill T."/>
            <person name="Kim W.T."/>
            <person name="Pai H.S."/>
            <person name="Ahn H.K."/>
            <person name="Yeam I."/>
            <person name="Giovannoni J.J."/>
            <person name="Rose J.K."/>
            <person name="Sorensen I."/>
            <person name="Lee S.J."/>
            <person name="Kim R.W."/>
            <person name="Choi I.Y."/>
            <person name="Choi B.S."/>
            <person name="Lim J.S."/>
            <person name="Lee Y.H."/>
            <person name="Choi D."/>
        </authorList>
    </citation>
    <scope>NUCLEOTIDE SEQUENCE [LARGE SCALE GENOMIC DNA]</scope>
    <source>
        <strain evidence="10">cv. CM334</strain>
    </source>
</reference>
<dbReference type="GO" id="GO:0006450">
    <property type="term" value="P:regulation of translational fidelity"/>
    <property type="evidence" value="ECO:0000318"/>
    <property type="project" value="GO_Central"/>
</dbReference>
<comment type="subcellular location">
    <subcellularLocation>
        <location evidence="1">Cytoplasm</location>
    </subcellularLocation>
</comment>
<evidence type="ECO:0000256" key="5">
    <source>
        <dbReference type="ARBA" id="ARBA00022490"/>
    </source>
</evidence>
<dbReference type="Pfam" id="PF25597">
    <property type="entry name" value="SH3_retrovirus"/>
    <property type="match status" value="1"/>
</dbReference>
<dbReference type="InterPro" id="IPR006070">
    <property type="entry name" value="Sua5-like_dom"/>
</dbReference>
<evidence type="ECO:0000256" key="6">
    <source>
        <dbReference type="ARBA" id="ARBA00022679"/>
    </source>
</evidence>
<evidence type="ECO:0000256" key="1">
    <source>
        <dbReference type="ARBA" id="ARBA00004496"/>
    </source>
</evidence>
<dbReference type="GO" id="GO:0061710">
    <property type="term" value="F:L-threonylcarbamoyladenylate synthase"/>
    <property type="evidence" value="ECO:0007669"/>
    <property type="project" value="UniProtKB-EC"/>
</dbReference>
<organism evidence="9 10">
    <name type="scientific">Capsicum annuum</name>
    <name type="common">Capsicum pepper</name>
    <dbReference type="NCBI Taxonomy" id="4072"/>
    <lineage>
        <taxon>Eukaryota</taxon>
        <taxon>Viridiplantae</taxon>
        <taxon>Streptophyta</taxon>
        <taxon>Embryophyta</taxon>
        <taxon>Tracheophyta</taxon>
        <taxon>Spermatophyta</taxon>
        <taxon>Magnoliopsida</taxon>
        <taxon>eudicotyledons</taxon>
        <taxon>Gunneridae</taxon>
        <taxon>Pentapetalae</taxon>
        <taxon>asterids</taxon>
        <taxon>lamiids</taxon>
        <taxon>Solanales</taxon>
        <taxon>Solanaceae</taxon>
        <taxon>Solanoideae</taxon>
        <taxon>Capsiceae</taxon>
        <taxon>Capsicum</taxon>
    </lineage>
</organism>
<evidence type="ECO:0000313" key="9">
    <source>
        <dbReference type="EMBL" id="PHT81817.1"/>
    </source>
</evidence>
<dbReference type="GO" id="GO:0000049">
    <property type="term" value="F:tRNA binding"/>
    <property type="evidence" value="ECO:0000318"/>
    <property type="project" value="GO_Central"/>
</dbReference>
<dbReference type="PANTHER" id="PTHR17490">
    <property type="entry name" value="SUA5"/>
    <property type="match status" value="1"/>
</dbReference>
<evidence type="ECO:0000259" key="8">
    <source>
        <dbReference type="PROSITE" id="PS51163"/>
    </source>
</evidence>
<dbReference type="PROSITE" id="PS51163">
    <property type="entry name" value="YRDC"/>
    <property type="match status" value="1"/>
</dbReference>
<sequence>MDVEFRYSAGESSIFEKSLNSGLESIGFRMTDCNFIRVISRGSRSALTLTSANLSGQPISIDIKHFENLWEHCTSVYDGGILPARRAGSTVLDLTKLGKYKILRPGRHREVVTMIAGKDHDMYSQGARHRYKKPKGGPPCGGLSNGKIMGIGREISDLYLLRDTGQVTTPTVGTTIVKIVKDGVLWHMILGHPSIAVMRTVSSLLPRGDNFAERARQAVLIGYSDTQKGYKLCDLVDKVKFISKDVTFREMSFPFKVGQCDVQTDIFLHLSPVVNEVIGGNVAILSSMPVENLADVCSGPASSSEPPILVLSHKEEHQYYQL</sequence>
<name>A0A2G2ZII0_CAPAN</name>
<dbReference type="GO" id="GO:0016779">
    <property type="term" value="F:nucleotidyltransferase activity"/>
    <property type="evidence" value="ECO:0000318"/>
    <property type="project" value="GO_Central"/>
</dbReference>
<dbReference type="InterPro" id="IPR017945">
    <property type="entry name" value="DHBP_synth_RibB-like_a/b_dom"/>
</dbReference>
<dbReference type="AlphaFoldDB" id="A0A2G2ZII0"/>
<keyword evidence="6" id="KW-0808">Transferase</keyword>
<dbReference type="GO" id="GO:0003725">
    <property type="term" value="F:double-stranded RNA binding"/>
    <property type="evidence" value="ECO:0007669"/>
    <property type="project" value="InterPro"/>
</dbReference>
<evidence type="ECO:0000313" key="10">
    <source>
        <dbReference type="Proteomes" id="UP000222542"/>
    </source>
</evidence>
<dbReference type="EMBL" id="AYRZ02000005">
    <property type="protein sequence ID" value="PHT81817.1"/>
    <property type="molecule type" value="Genomic_DNA"/>
</dbReference>
<comment type="catalytic activity">
    <reaction evidence="7">
        <text>L-threonine + hydrogencarbonate + ATP = L-threonylcarbamoyladenylate + diphosphate + H2O</text>
        <dbReference type="Rhea" id="RHEA:36407"/>
        <dbReference type="ChEBI" id="CHEBI:15377"/>
        <dbReference type="ChEBI" id="CHEBI:17544"/>
        <dbReference type="ChEBI" id="CHEBI:30616"/>
        <dbReference type="ChEBI" id="CHEBI:33019"/>
        <dbReference type="ChEBI" id="CHEBI:57926"/>
        <dbReference type="ChEBI" id="CHEBI:73682"/>
        <dbReference type="EC" id="2.7.7.87"/>
    </reaction>
</comment>
<reference evidence="9 10" key="2">
    <citation type="journal article" date="2017" name="Genome Biol.">
        <title>New reference genome sequences of hot pepper reveal the massive evolution of plant disease-resistance genes by retroduplication.</title>
        <authorList>
            <person name="Kim S."/>
            <person name="Park J."/>
            <person name="Yeom S.I."/>
            <person name="Kim Y.M."/>
            <person name="Seo E."/>
            <person name="Kim K.T."/>
            <person name="Kim M.S."/>
            <person name="Lee J.M."/>
            <person name="Cheong K."/>
            <person name="Shin H.S."/>
            <person name="Kim S.B."/>
            <person name="Han K."/>
            <person name="Lee J."/>
            <person name="Park M."/>
            <person name="Lee H.A."/>
            <person name="Lee H.Y."/>
            <person name="Lee Y."/>
            <person name="Oh S."/>
            <person name="Lee J.H."/>
            <person name="Choi E."/>
            <person name="Choi E."/>
            <person name="Lee S.E."/>
            <person name="Jeon J."/>
            <person name="Kim H."/>
            <person name="Choi G."/>
            <person name="Song H."/>
            <person name="Lee J."/>
            <person name="Lee S.C."/>
            <person name="Kwon J.K."/>
            <person name="Lee H.Y."/>
            <person name="Koo N."/>
            <person name="Hong Y."/>
            <person name="Kim R.W."/>
            <person name="Kang W.H."/>
            <person name="Huh J.H."/>
            <person name="Kang B.C."/>
            <person name="Yang T.J."/>
            <person name="Lee Y.H."/>
            <person name="Bennetzen J.L."/>
            <person name="Choi D."/>
        </authorList>
    </citation>
    <scope>NUCLEOTIDE SEQUENCE [LARGE SCALE GENOMIC DNA]</scope>
    <source>
        <strain evidence="10">cv. CM334</strain>
    </source>
</reference>
<dbReference type="Proteomes" id="UP000222542">
    <property type="component" value="Unassembled WGS sequence"/>
</dbReference>